<protein>
    <submittedName>
        <fullName evidence="1">Uncharacterized protein</fullName>
    </submittedName>
</protein>
<dbReference type="EMBL" id="CATOUU010000931">
    <property type="protein sequence ID" value="CAI9960510.1"/>
    <property type="molecule type" value="Genomic_DNA"/>
</dbReference>
<sequence length="1601" mass="187386">MSQNHSQELIQHLYTHNQLIQTENSQNSISPHIQFFCQRWPGMADVNNKIAKQLKQQRNQKNQIRNQSKVQFKSIRTSSLADMLIEDDNSFLKKLSVKISKGSSACVENGLFAVVKKGKIESSLGYDGICGVNKPCDDETQQIPEIVVNTLREIPFVPFVPVQPKDQEMIPSFTSLFVQQVQCQQRYNNQLFEYHKQTALILATECKVALEAKQKSKRIIKQCSPECSIIKPFIFQLEKVIEEGILQSQNNQNMSELNKDFIQQQTELINFVSHISSNNELQVLMNEILIPDRKKQVETTKAWIDFVKLCLILPNSNQNGELKLKHVLNEENMLSKSTLIYMLLALSYDCRYINVNLPIGSLKTIQNLIYYHSIHRHQIQKDSNSYIIYTAQDNLQQLMQQIHSASQSCGYTIVSIDSQLTKRSNSNKRGQELKHELYQYDANSEFIKYNFFGLPERKTDNVISFDRQVNVLIIAYEALKSESDTERQTKKFQEENSILKFDVGILHLPDKQNSTFQVNCTQKIVMNSDLEPEAIQVCLNLIQTTKKLDIIKQMNDQRQQMSQLRSMARQFVQNVSYVPHKQILKQSLPQPKMEQILIQNHQSESTEIFSMLKKLIQLFKLEERYIIDQKENIYFYITQLRNYLNSIQNDHKPQTTTKNIAECLKQDVKQFCTENLHKFLFIAAQKTHIQENVGTNLKSSSLFSLKFINDEIQQIRVQDTSIKQILNRIMRPKKRQIGDQHDFLDHFDEFTSKVPNNEDNELEMLYKFNNTQRFDIENVSNGFFTYFKDIDLKKLNFIECKSKADNDLSYPHQFVDLDVSNCSRRLQLVFSLNYRNFKQQNNIQKQMKTLLHHNQQKIIKQMCELIDFCLFYDAIQYIERNKHKVEASLIKFGTQQIIKQLIDLVKFQNPFVFKVPEDVEYENLDSMMNSSMMSINNSRIMPNSRRQTQIQFKPIVQPVIMKSFTLGNCKFQLSQKQIQELVSQEQRSQYKDYYNTVQTQKILELVNISLNDQTVHTKSQILIATDTEYDQALLITIIKMLFQNPKKEIHVHCQINQNKLSEYVYSSIILLPSECNYLDLLKQTPTSCQQTIYQLINKVADKPIRVTTDVESQLISACELIGTQQMLKKLAKHARTGTQVVYIQNHLQQVSKTIFKSNTIKPVLLRQLQMLYKQNYVLFKNKPEQINIYSHYLSKANQQCYKIVQKSCPGVGQVFIDKQKFMINVNQAETQKPTQYQPKKQTQQQRIGQTTTYVQVLEQKSKYQAFQQFRKKIDSIAYYYDDTKPEEVAQKIPLLLAINPLQRYFIPRCCVVNNFLHHLLYTIQESSRIIQDTFKLKLNGTYTIDLQQINFFLVHLQLYRDIFHGFAHPDVKQLIFLGQVFRKTGNISQRPNQQLQVFSQFVESPQAMSDPRKQNLRIQCLKLLESQQIYVSLKQQLQQKFKKDTFRVTQPIYSKYQENNNNEISHKTQTELIEQLMIHTKDPTGQLLYSKEDRLKETLERCFSSYMPGKVTDYLINEVVQRSCAPALSATFLIKKFKNESFNTINDINKTKTVVDFVKFRKSSSSFVNALMLGMRSVGVVETRSNKQEQSVKPRLIDWDE</sequence>
<name>A0AA86QKS9_9EUKA</name>
<organism evidence="1">
    <name type="scientific">Hexamita inflata</name>
    <dbReference type="NCBI Taxonomy" id="28002"/>
    <lineage>
        <taxon>Eukaryota</taxon>
        <taxon>Metamonada</taxon>
        <taxon>Diplomonadida</taxon>
        <taxon>Hexamitidae</taxon>
        <taxon>Hexamitinae</taxon>
        <taxon>Hexamita</taxon>
    </lineage>
</organism>
<gene>
    <name evidence="1" type="ORF">HINF_LOCUS48155</name>
    <name evidence="2" type="ORF">HINF_LOCUS7889</name>
</gene>
<proteinExistence type="predicted"/>
<keyword evidence="3" id="KW-1185">Reference proteome</keyword>
<evidence type="ECO:0000313" key="1">
    <source>
        <dbReference type="EMBL" id="CAI9960510.1"/>
    </source>
</evidence>
<comment type="caution">
    <text evidence="1">The sequence shown here is derived from an EMBL/GenBank/DDBJ whole genome shotgun (WGS) entry which is preliminary data.</text>
</comment>
<accession>A0AA86QKS9</accession>
<dbReference type="Proteomes" id="UP001642409">
    <property type="component" value="Unassembled WGS sequence"/>
</dbReference>
<evidence type="ECO:0000313" key="3">
    <source>
        <dbReference type="Proteomes" id="UP001642409"/>
    </source>
</evidence>
<reference evidence="2 3" key="2">
    <citation type="submission" date="2024-07" db="EMBL/GenBank/DDBJ databases">
        <authorList>
            <person name="Akdeniz Z."/>
        </authorList>
    </citation>
    <scope>NUCLEOTIDE SEQUENCE [LARGE SCALE GENOMIC DNA]</scope>
</reference>
<evidence type="ECO:0000313" key="2">
    <source>
        <dbReference type="EMBL" id="CAL5983985.1"/>
    </source>
</evidence>
<dbReference type="EMBL" id="CAXDID020000016">
    <property type="protein sequence ID" value="CAL5983985.1"/>
    <property type="molecule type" value="Genomic_DNA"/>
</dbReference>
<reference evidence="1" key="1">
    <citation type="submission" date="2023-06" db="EMBL/GenBank/DDBJ databases">
        <authorList>
            <person name="Kurt Z."/>
        </authorList>
    </citation>
    <scope>NUCLEOTIDE SEQUENCE</scope>
</reference>